<dbReference type="InterPro" id="IPR003538">
    <property type="entry name" value="TonB"/>
</dbReference>
<dbReference type="GO" id="GO:0015891">
    <property type="term" value="P:siderophore transport"/>
    <property type="evidence" value="ECO:0007669"/>
    <property type="project" value="InterPro"/>
</dbReference>
<dbReference type="PANTHER" id="PTHR33446">
    <property type="entry name" value="PROTEIN TONB-RELATED"/>
    <property type="match status" value="1"/>
</dbReference>
<feature type="signal peptide" evidence="10">
    <location>
        <begin position="1"/>
        <end position="18"/>
    </location>
</feature>
<dbReference type="GO" id="GO:0030288">
    <property type="term" value="C:outer membrane-bounded periplasmic space"/>
    <property type="evidence" value="ECO:0007669"/>
    <property type="project" value="InterPro"/>
</dbReference>
<comment type="similarity">
    <text evidence="2">Belongs to the TonB family.</text>
</comment>
<keyword evidence="3" id="KW-0813">Transport</keyword>
<evidence type="ECO:0000256" key="10">
    <source>
        <dbReference type="SAM" id="SignalP"/>
    </source>
</evidence>
<keyword evidence="8" id="KW-1133">Transmembrane helix</keyword>
<dbReference type="SUPFAM" id="SSF82185">
    <property type="entry name" value="Histone H3 K4-specific methyltransferase SET7/9 N-terminal domain"/>
    <property type="match status" value="1"/>
</dbReference>
<sequence length="485" mass="54441">MKIVLSLLLLLCCSVAIAQQDIYQSFEVDSAATPRGGITTFNTFLQANLRKPILAESKGIGGVVVVNGIVEPDGHVSSVTLIKSIRPDCDREAIRVFSLYRAWKPAQKAGKVVRQQISMPIVFKPNTPFSYEHGEKITYLDADINILPDSNQRVKFKEVSPLDTNGLPTDDLVLYKFINQRWEEYARDTLVRIKNVQPDLAGQPSYSLGHQQALLKLNGDLYVVDATGKRLTASHYRTGKLFGQQFVYHANGAIAERKEYDDNKQAIVSWYSNGQIQHVRELITGSTLEPAVIEKVTSFWDSTGRQLVKNGNGWAEYSRKIKSYRDNSPETSVVEQGVFKDYFKQGVWTGHYADSSYSYEEQYDKGVLIAGKSSLAGQEMTDYRVEDRMPVFSGGMLGLKQFLSQNLQYPIRAQQASVEGQVVVSFSVCTDGTLCDYEVIKSVQPDLDREALRVVKKTSGRWIPGIQHGKKVQVNYVMPVNFSLY</sequence>
<evidence type="ECO:0000313" key="13">
    <source>
        <dbReference type="Proteomes" id="UP000436006"/>
    </source>
</evidence>
<feature type="domain" description="TonB C-terminal" evidence="11">
    <location>
        <begin position="394"/>
        <end position="485"/>
    </location>
</feature>
<comment type="subcellular location">
    <subcellularLocation>
        <location evidence="1">Cell inner membrane</location>
        <topology evidence="1">Single-pass membrane protein</topology>
        <orientation evidence="1">Periplasmic side</orientation>
    </subcellularLocation>
</comment>
<dbReference type="PANTHER" id="PTHR33446:SF2">
    <property type="entry name" value="PROTEIN TONB"/>
    <property type="match status" value="1"/>
</dbReference>
<name>A0A7K1SD97_9BACT</name>
<feature type="chain" id="PRO_5029454575" evidence="10">
    <location>
        <begin position="19"/>
        <end position="485"/>
    </location>
</feature>
<proteinExistence type="inferred from homology"/>
<keyword evidence="13" id="KW-1185">Reference proteome</keyword>
<evidence type="ECO:0000256" key="6">
    <source>
        <dbReference type="ARBA" id="ARBA00022692"/>
    </source>
</evidence>
<dbReference type="PROSITE" id="PS52015">
    <property type="entry name" value="TONB_CTD"/>
    <property type="match status" value="2"/>
</dbReference>
<dbReference type="EMBL" id="WPIN01000006">
    <property type="protein sequence ID" value="MVM31787.1"/>
    <property type="molecule type" value="Genomic_DNA"/>
</dbReference>
<evidence type="ECO:0000256" key="1">
    <source>
        <dbReference type="ARBA" id="ARBA00004383"/>
    </source>
</evidence>
<keyword evidence="10" id="KW-0732">Signal</keyword>
<dbReference type="InterPro" id="IPR051045">
    <property type="entry name" value="TonB-dependent_transducer"/>
</dbReference>
<evidence type="ECO:0000256" key="4">
    <source>
        <dbReference type="ARBA" id="ARBA00022475"/>
    </source>
</evidence>
<organism evidence="12 13">
    <name type="scientific">Spirosoma arboris</name>
    <dbReference type="NCBI Taxonomy" id="2682092"/>
    <lineage>
        <taxon>Bacteria</taxon>
        <taxon>Pseudomonadati</taxon>
        <taxon>Bacteroidota</taxon>
        <taxon>Cytophagia</taxon>
        <taxon>Cytophagales</taxon>
        <taxon>Cytophagaceae</taxon>
        <taxon>Spirosoma</taxon>
    </lineage>
</organism>
<dbReference type="Pfam" id="PF03544">
    <property type="entry name" value="TonB_C"/>
    <property type="match status" value="2"/>
</dbReference>
<keyword evidence="5" id="KW-0997">Cell inner membrane</keyword>
<comment type="caution">
    <text evidence="12">The sequence shown here is derived from an EMBL/GenBank/DDBJ whole genome shotgun (WGS) entry which is preliminary data.</text>
</comment>
<dbReference type="NCBIfam" id="TIGR01352">
    <property type="entry name" value="tonB_Cterm"/>
    <property type="match status" value="2"/>
</dbReference>
<keyword evidence="6" id="KW-0812">Transmembrane</keyword>
<feature type="domain" description="TonB C-terminal" evidence="11">
    <location>
        <begin position="36"/>
        <end position="132"/>
    </location>
</feature>
<evidence type="ECO:0000256" key="9">
    <source>
        <dbReference type="ARBA" id="ARBA00023136"/>
    </source>
</evidence>
<accession>A0A7K1SD97</accession>
<keyword evidence="7" id="KW-0653">Protein transport</keyword>
<dbReference type="PRINTS" id="PR01374">
    <property type="entry name" value="TONBPROTEIN"/>
</dbReference>
<dbReference type="GO" id="GO:0015031">
    <property type="term" value="P:protein transport"/>
    <property type="evidence" value="ECO:0007669"/>
    <property type="project" value="UniProtKB-KW"/>
</dbReference>
<dbReference type="GO" id="GO:0055085">
    <property type="term" value="P:transmembrane transport"/>
    <property type="evidence" value="ECO:0007669"/>
    <property type="project" value="InterPro"/>
</dbReference>
<evidence type="ECO:0000313" key="12">
    <source>
        <dbReference type="EMBL" id="MVM31787.1"/>
    </source>
</evidence>
<dbReference type="GO" id="GO:0098797">
    <property type="term" value="C:plasma membrane protein complex"/>
    <property type="evidence" value="ECO:0007669"/>
    <property type="project" value="TreeGrafter"/>
</dbReference>
<evidence type="ECO:0000256" key="3">
    <source>
        <dbReference type="ARBA" id="ARBA00022448"/>
    </source>
</evidence>
<keyword evidence="4" id="KW-1003">Cell membrane</keyword>
<dbReference type="InterPro" id="IPR037682">
    <property type="entry name" value="TonB_C"/>
</dbReference>
<evidence type="ECO:0000256" key="7">
    <source>
        <dbReference type="ARBA" id="ARBA00022927"/>
    </source>
</evidence>
<dbReference type="SUPFAM" id="SSF74653">
    <property type="entry name" value="TolA/TonB C-terminal domain"/>
    <property type="match status" value="2"/>
</dbReference>
<dbReference type="AlphaFoldDB" id="A0A7K1SD97"/>
<dbReference type="GO" id="GO:0031992">
    <property type="term" value="F:energy transducer activity"/>
    <property type="evidence" value="ECO:0007669"/>
    <property type="project" value="InterPro"/>
</dbReference>
<dbReference type="RefSeq" id="WP_157586427.1">
    <property type="nucleotide sequence ID" value="NZ_WPIN01000006.1"/>
</dbReference>
<gene>
    <name evidence="12" type="ORF">GO755_17195</name>
</gene>
<keyword evidence="9" id="KW-0472">Membrane</keyword>
<evidence type="ECO:0000256" key="2">
    <source>
        <dbReference type="ARBA" id="ARBA00006555"/>
    </source>
</evidence>
<reference evidence="12 13" key="1">
    <citation type="submission" date="2019-12" db="EMBL/GenBank/DDBJ databases">
        <title>Spirosoma sp. HMF4905 genome sequencing and assembly.</title>
        <authorList>
            <person name="Kang H."/>
            <person name="Cha I."/>
            <person name="Kim H."/>
            <person name="Joh K."/>
        </authorList>
    </citation>
    <scope>NUCLEOTIDE SEQUENCE [LARGE SCALE GENOMIC DNA]</scope>
    <source>
        <strain evidence="12 13">HMF4905</strain>
    </source>
</reference>
<evidence type="ECO:0000256" key="5">
    <source>
        <dbReference type="ARBA" id="ARBA00022519"/>
    </source>
</evidence>
<evidence type="ECO:0000259" key="11">
    <source>
        <dbReference type="PROSITE" id="PS52015"/>
    </source>
</evidence>
<dbReference type="Proteomes" id="UP000436006">
    <property type="component" value="Unassembled WGS sequence"/>
</dbReference>
<evidence type="ECO:0000256" key="8">
    <source>
        <dbReference type="ARBA" id="ARBA00022989"/>
    </source>
</evidence>
<protein>
    <submittedName>
        <fullName evidence="12">TonB family protein</fullName>
    </submittedName>
</protein>
<dbReference type="Gene3D" id="3.30.1150.10">
    <property type="match status" value="2"/>
</dbReference>
<dbReference type="InterPro" id="IPR006260">
    <property type="entry name" value="TonB/TolA_C"/>
</dbReference>